<organism evidence="2 3">
    <name type="scientific">Ancylostoma caninum</name>
    <name type="common">Dog hookworm</name>
    <dbReference type="NCBI Taxonomy" id="29170"/>
    <lineage>
        <taxon>Eukaryota</taxon>
        <taxon>Metazoa</taxon>
        <taxon>Ecdysozoa</taxon>
        <taxon>Nematoda</taxon>
        <taxon>Chromadorea</taxon>
        <taxon>Rhabditida</taxon>
        <taxon>Rhabditina</taxon>
        <taxon>Rhabditomorpha</taxon>
        <taxon>Strongyloidea</taxon>
        <taxon>Ancylostomatidae</taxon>
        <taxon>Ancylostomatinae</taxon>
        <taxon>Ancylostoma</taxon>
    </lineage>
</organism>
<dbReference type="EMBL" id="JOJR01000041">
    <property type="protein sequence ID" value="RCN48884.1"/>
    <property type="molecule type" value="Genomic_DNA"/>
</dbReference>
<dbReference type="Proteomes" id="UP000252519">
    <property type="component" value="Unassembled WGS sequence"/>
</dbReference>
<name>A0A368GX26_ANCCA</name>
<feature type="region of interest" description="Disordered" evidence="1">
    <location>
        <begin position="1"/>
        <end position="59"/>
    </location>
</feature>
<gene>
    <name evidence="2" type="ORF">ANCCAN_04993</name>
</gene>
<evidence type="ECO:0000256" key="1">
    <source>
        <dbReference type="SAM" id="MobiDB-lite"/>
    </source>
</evidence>
<evidence type="ECO:0000313" key="2">
    <source>
        <dbReference type="EMBL" id="RCN48884.1"/>
    </source>
</evidence>
<reference evidence="2 3" key="1">
    <citation type="submission" date="2014-10" db="EMBL/GenBank/DDBJ databases">
        <title>Draft genome of the hookworm Ancylostoma caninum.</title>
        <authorList>
            <person name="Mitreva M."/>
        </authorList>
    </citation>
    <scope>NUCLEOTIDE SEQUENCE [LARGE SCALE GENOMIC DNA]</scope>
    <source>
        <strain evidence="2 3">Baltimore</strain>
    </source>
</reference>
<protein>
    <submittedName>
        <fullName evidence="2">Uncharacterized protein</fullName>
    </submittedName>
</protein>
<proteinExistence type="predicted"/>
<comment type="caution">
    <text evidence="2">The sequence shown here is derived from an EMBL/GenBank/DDBJ whole genome shotgun (WGS) entry which is preliminary data.</text>
</comment>
<sequence length="59" mass="6765">MHTQQEFPSKNMISHEKRNKRSQNVNGSEGPKTDESSTSLKFTDDSAHRRTGHILLNKQ</sequence>
<keyword evidence="3" id="KW-1185">Reference proteome</keyword>
<dbReference type="AlphaFoldDB" id="A0A368GX26"/>
<evidence type="ECO:0000313" key="3">
    <source>
        <dbReference type="Proteomes" id="UP000252519"/>
    </source>
</evidence>
<feature type="compositionally biased region" description="Polar residues" evidence="1">
    <location>
        <begin position="1"/>
        <end position="12"/>
    </location>
</feature>
<accession>A0A368GX26</accession>